<comment type="caution">
    <text evidence="1">The sequence shown here is derived from an EMBL/GenBank/DDBJ whole genome shotgun (WGS) entry which is preliminary data.</text>
</comment>
<gene>
    <name evidence="1" type="ORF">KIL84_002047</name>
</gene>
<name>A0A9D3XJL0_9SAUR</name>
<keyword evidence="2" id="KW-1185">Reference proteome</keyword>
<dbReference type="Proteomes" id="UP000827986">
    <property type="component" value="Unassembled WGS sequence"/>
</dbReference>
<organism evidence="1 2">
    <name type="scientific">Mauremys mutica</name>
    <name type="common">yellowpond turtle</name>
    <dbReference type="NCBI Taxonomy" id="74926"/>
    <lineage>
        <taxon>Eukaryota</taxon>
        <taxon>Metazoa</taxon>
        <taxon>Chordata</taxon>
        <taxon>Craniata</taxon>
        <taxon>Vertebrata</taxon>
        <taxon>Euteleostomi</taxon>
        <taxon>Archelosauria</taxon>
        <taxon>Testudinata</taxon>
        <taxon>Testudines</taxon>
        <taxon>Cryptodira</taxon>
        <taxon>Durocryptodira</taxon>
        <taxon>Testudinoidea</taxon>
        <taxon>Geoemydidae</taxon>
        <taxon>Geoemydinae</taxon>
        <taxon>Mauremys</taxon>
    </lineage>
</organism>
<accession>A0A9D3XJL0</accession>
<reference evidence="1" key="1">
    <citation type="submission" date="2021-09" db="EMBL/GenBank/DDBJ databases">
        <title>The genome of Mauremys mutica provides insights into the evolution of semi-aquatic lifestyle.</title>
        <authorList>
            <person name="Gong S."/>
            <person name="Gao Y."/>
        </authorList>
    </citation>
    <scope>NUCLEOTIDE SEQUENCE</scope>
    <source>
        <strain evidence="1">MM-2020</strain>
        <tissue evidence="1">Muscle</tissue>
    </source>
</reference>
<sequence>MARISLSDVLRAHQHFGTAASQRNSECQYKLHLAQRQPMGQGSSPESRIQALDFVSCLAGWIKRPDHNVVKFQMNNMANDCSDQ</sequence>
<proteinExistence type="predicted"/>
<dbReference type="AlphaFoldDB" id="A0A9D3XJL0"/>
<protein>
    <submittedName>
        <fullName evidence="1">Uncharacterized protein</fullName>
    </submittedName>
</protein>
<evidence type="ECO:0000313" key="1">
    <source>
        <dbReference type="EMBL" id="KAH1181113.1"/>
    </source>
</evidence>
<dbReference type="EMBL" id="JAHDVG010000469">
    <property type="protein sequence ID" value="KAH1181113.1"/>
    <property type="molecule type" value="Genomic_DNA"/>
</dbReference>
<evidence type="ECO:0000313" key="2">
    <source>
        <dbReference type="Proteomes" id="UP000827986"/>
    </source>
</evidence>